<comment type="caution">
    <text evidence="3">The sequence shown here is derived from an EMBL/GenBank/DDBJ whole genome shotgun (WGS) entry which is preliminary data.</text>
</comment>
<reference evidence="3 4" key="2">
    <citation type="journal article" date="2021" name="Curr. Genet.">
        <title>Genetic response to nitrogen starvation in the aggressive Eucalyptus foliar pathogen Teratosphaeria destructans.</title>
        <authorList>
            <person name="Havenga M."/>
            <person name="Wingfield B.D."/>
            <person name="Wingfield M.J."/>
            <person name="Dreyer L.L."/>
            <person name="Roets F."/>
            <person name="Aylward J."/>
        </authorList>
    </citation>
    <scope>NUCLEOTIDE SEQUENCE [LARGE SCALE GENOMIC DNA]</scope>
    <source>
        <strain evidence="3">CMW44962</strain>
    </source>
</reference>
<organism evidence="3 4">
    <name type="scientific">Teratosphaeria destructans</name>
    <dbReference type="NCBI Taxonomy" id="418781"/>
    <lineage>
        <taxon>Eukaryota</taxon>
        <taxon>Fungi</taxon>
        <taxon>Dikarya</taxon>
        <taxon>Ascomycota</taxon>
        <taxon>Pezizomycotina</taxon>
        <taxon>Dothideomycetes</taxon>
        <taxon>Dothideomycetidae</taxon>
        <taxon>Mycosphaerellales</taxon>
        <taxon>Teratosphaeriaceae</taxon>
        <taxon>Teratosphaeria</taxon>
    </lineage>
</organism>
<keyword evidence="1" id="KW-0175">Coiled coil</keyword>
<evidence type="ECO:0000313" key="3">
    <source>
        <dbReference type="EMBL" id="KAH9845097.1"/>
    </source>
</evidence>
<feature type="coiled-coil region" evidence="1">
    <location>
        <begin position="156"/>
        <end position="183"/>
    </location>
</feature>
<keyword evidence="4" id="KW-1185">Reference proteome</keyword>
<evidence type="ECO:0000313" key="4">
    <source>
        <dbReference type="Proteomes" id="UP001138500"/>
    </source>
</evidence>
<feature type="region of interest" description="Disordered" evidence="2">
    <location>
        <begin position="1"/>
        <end position="24"/>
    </location>
</feature>
<proteinExistence type="predicted"/>
<accession>A0A9W7T084</accession>
<evidence type="ECO:0000256" key="2">
    <source>
        <dbReference type="SAM" id="MobiDB-lite"/>
    </source>
</evidence>
<dbReference type="Proteomes" id="UP001138500">
    <property type="component" value="Unassembled WGS sequence"/>
</dbReference>
<protein>
    <submittedName>
        <fullName evidence="3">Uncharacterized protein</fullName>
    </submittedName>
</protein>
<dbReference type="EMBL" id="RIBY02000147">
    <property type="protein sequence ID" value="KAH9845097.1"/>
    <property type="molecule type" value="Genomic_DNA"/>
</dbReference>
<dbReference type="OrthoDB" id="10461034at2759"/>
<gene>
    <name evidence="3" type="ORF">Tdes44962_MAKER06887</name>
</gene>
<reference evidence="3 4" key="1">
    <citation type="journal article" date="2018" name="IMA Fungus">
        <title>IMA Genome-F 10: Nine draft genome sequences of Claviceps purpurea s.lat., including C. arundinis, C. humidiphila, and C. cf. spartinae, pseudomolecules for the pitch canker pathogen Fusarium circinatum, draft genome of Davidsoniella eucalypti, Grosmannia galeiformis, Quambalaria eucalypti, and Teratosphaeria destructans.</title>
        <authorList>
            <person name="Wingfield B.D."/>
            <person name="Liu M."/>
            <person name="Nguyen H.D."/>
            <person name="Lane F.A."/>
            <person name="Morgan S.W."/>
            <person name="De Vos L."/>
            <person name="Wilken P.M."/>
            <person name="Duong T.A."/>
            <person name="Aylward J."/>
            <person name="Coetzee M.P."/>
            <person name="Dadej K."/>
            <person name="De Beer Z.W."/>
            <person name="Findlay W."/>
            <person name="Havenga M."/>
            <person name="Kolarik M."/>
            <person name="Menzies J.G."/>
            <person name="Naidoo K."/>
            <person name="Pochopski O."/>
            <person name="Shoukouhi P."/>
            <person name="Santana Q.C."/>
            <person name="Seifert K.A."/>
            <person name="Soal N."/>
            <person name="Steenkamp E.T."/>
            <person name="Tatham C.T."/>
            <person name="van der Nest M.A."/>
            <person name="Wingfield M.J."/>
        </authorList>
    </citation>
    <scope>NUCLEOTIDE SEQUENCE [LARGE SCALE GENOMIC DNA]</scope>
    <source>
        <strain evidence="3">CMW44962</strain>
    </source>
</reference>
<evidence type="ECO:0000256" key="1">
    <source>
        <dbReference type="SAM" id="Coils"/>
    </source>
</evidence>
<name>A0A9W7T084_9PEZI</name>
<sequence>MQQEHVSAPDLPASPTYQDQMPPSPREDIRITFLRLCLTACLLFALHGLKTFATTDWMTFAFDCIQGDHAIIAAATADMKIEICKRYQHVLQGDRLVLNEVQEVTLVNTGMDQQIRSDREPAWDDLLVTALRRVEEFLPRFAGEEMVERFGELKVRRDGVEEVEQVQRQIQKLAEEMDGVETRKEG</sequence>
<dbReference type="AlphaFoldDB" id="A0A9W7T084"/>